<evidence type="ECO:0000313" key="2">
    <source>
        <dbReference type="Proteomes" id="UP001374599"/>
    </source>
</evidence>
<protein>
    <submittedName>
        <fullName evidence="1">Uncharacterized protein</fullName>
    </submittedName>
</protein>
<organism evidence="1 2">
    <name type="scientific">Vallitalea maricola</name>
    <dbReference type="NCBI Taxonomy" id="3074433"/>
    <lineage>
        <taxon>Bacteria</taxon>
        <taxon>Bacillati</taxon>
        <taxon>Bacillota</taxon>
        <taxon>Clostridia</taxon>
        <taxon>Lachnospirales</taxon>
        <taxon>Vallitaleaceae</taxon>
        <taxon>Vallitalea</taxon>
    </lineage>
</organism>
<keyword evidence="2" id="KW-1185">Reference proteome</keyword>
<dbReference type="Proteomes" id="UP001374599">
    <property type="component" value="Unassembled WGS sequence"/>
</dbReference>
<accession>A0ACB5UEY5</accession>
<sequence>MKNEQVMKMTRQDGSRKYAFVTFLMMNDHFLPGILMQGNQLRKGNYGADLVCLVTENISQEAKDIIGEIYDYVVDVEEVFIHHRRRQKRQDRPFLFTRFQALRLGKDGDLGFDYEKVVVLDADVLPRKNYNQLFALDTPAGTVNERKGYTMEYSSDGKYIIPPNVETTKKWIWHRTYDSICSHGENVPVDICHRVIDDPSNMGINSSLWVLTPSMDDYHEIMEDVKRPEIKKLIGDVFNWPEMQYATIHWAGRWKNIDLIFNGFGGYPSIDILYGLHYAGFKPWNFKDKKKIYRLGKKKDFLYWYKTYIEMVTKDCPSFLEYKKLKNLLDCINEFLRSEGLDLANTKGG</sequence>
<name>A0ACB5UEY5_9FIRM</name>
<gene>
    <name evidence="1" type="ORF">AN2V17_07400</name>
</gene>
<comment type="caution">
    <text evidence="1">The sequence shown here is derived from an EMBL/GenBank/DDBJ whole genome shotgun (WGS) entry which is preliminary data.</text>
</comment>
<reference evidence="1" key="1">
    <citation type="submission" date="2023-09" db="EMBL/GenBank/DDBJ databases">
        <title>Vallitalea sediminicola and Vallitalea maricola sp. nov., anaerobic bacteria isolated from marine sediment.</title>
        <authorList>
            <person name="Hirano S."/>
            <person name="Maeda A."/>
            <person name="Terahara T."/>
            <person name="Mori K."/>
            <person name="Hamada M."/>
            <person name="Matsumoto R."/>
            <person name="Kobayashi T."/>
        </authorList>
    </citation>
    <scope>NUCLEOTIDE SEQUENCE</scope>
    <source>
        <strain evidence="1">AN17-2</strain>
    </source>
</reference>
<dbReference type="EMBL" id="BTPU01000009">
    <property type="protein sequence ID" value="GMQ61511.1"/>
    <property type="molecule type" value="Genomic_DNA"/>
</dbReference>
<evidence type="ECO:0000313" key="1">
    <source>
        <dbReference type="EMBL" id="GMQ61511.1"/>
    </source>
</evidence>
<proteinExistence type="predicted"/>